<evidence type="ECO:0000313" key="11">
    <source>
        <dbReference type="EMBL" id="KAL1122293.1"/>
    </source>
</evidence>
<keyword evidence="7 9" id="KW-1133">Transmembrane helix</keyword>
<evidence type="ECO:0000256" key="6">
    <source>
        <dbReference type="ARBA" id="ARBA00022840"/>
    </source>
</evidence>
<feature type="transmembrane region" description="Helical" evidence="9">
    <location>
        <begin position="87"/>
        <end position="110"/>
    </location>
</feature>
<dbReference type="AlphaFoldDB" id="A0ABD0YMF0"/>
<dbReference type="SMART" id="SM00382">
    <property type="entry name" value="AAA"/>
    <property type="match status" value="1"/>
</dbReference>
<dbReference type="PANTHER" id="PTHR48041:SF61">
    <property type="entry name" value="SD03967P"/>
    <property type="match status" value="1"/>
</dbReference>
<dbReference type="EMBL" id="JBFDAA010000014">
    <property type="protein sequence ID" value="KAL1122293.1"/>
    <property type="molecule type" value="Genomic_DNA"/>
</dbReference>
<feature type="domain" description="ABC transporter" evidence="10">
    <location>
        <begin position="1"/>
        <end position="231"/>
    </location>
</feature>
<comment type="subcellular location">
    <subcellularLocation>
        <location evidence="1">Membrane</location>
        <topology evidence="1">Multi-pass membrane protein</topology>
    </subcellularLocation>
</comment>
<dbReference type="GO" id="GO:0005524">
    <property type="term" value="F:ATP binding"/>
    <property type="evidence" value="ECO:0007669"/>
    <property type="project" value="UniProtKB-KW"/>
</dbReference>
<proteinExistence type="inferred from homology"/>
<organism evidence="11 12">
    <name type="scientific">Ranatra chinensis</name>
    <dbReference type="NCBI Taxonomy" id="642074"/>
    <lineage>
        <taxon>Eukaryota</taxon>
        <taxon>Metazoa</taxon>
        <taxon>Ecdysozoa</taxon>
        <taxon>Arthropoda</taxon>
        <taxon>Hexapoda</taxon>
        <taxon>Insecta</taxon>
        <taxon>Pterygota</taxon>
        <taxon>Neoptera</taxon>
        <taxon>Paraneoptera</taxon>
        <taxon>Hemiptera</taxon>
        <taxon>Heteroptera</taxon>
        <taxon>Panheteroptera</taxon>
        <taxon>Nepomorpha</taxon>
        <taxon>Nepidae</taxon>
        <taxon>Ranatrinae</taxon>
        <taxon>Ranatra</taxon>
    </lineage>
</organism>
<dbReference type="Gene3D" id="3.40.50.300">
    <property type="entry name" value="P-loop containing nucleotide triphosphate hydrolases"/>
    <property type="match status" value="1"/>
</dbReference>
<evidence type="ECO:0000256" key="9">
    <source>
        <dbReference type="SAM" id="Phobius"/>
    </source>
</evidence>
<keyword evidence="3" id="KW-0813">Transport</keyword>
<evidence type="ECO:0000256" key="7">
    <source>
        <dbReference type="ARBA" id="ARBA00022989"/>
    </source>
</evidence>
<gene>
    <name evidence="11" type="ORF">AAG570_003698</name>
</gene>
<comment type="caution">
    <text evidence="11">The sequence shown here is derived from an EMBL/GenBank/DDBJ whole genome shotgun (WGS) entry which is preliminary data.</text>
</comment>
<dbReference type="InterPro" id="IPR017871">
    <property type="entry name" value="ABC_transporter-like_CS"/>
</dbReference>
<reference evidence="11 12" key="1">
    <citation type="submission" date="2024-07" db="EMBL/GenBank/DDBJ databases">
        <title>Chromosome-level genome assembly of the water stick insect Ranatra chinensis (Heteroptera: Nepidae).</title>
        <authorList>
            <person name="Liu X."/>
        </authorList>
    </citation>
    <scope>NUCLEOTIDE SEQUENCE [LARGE SCALE GENOMIC DNA]</scope>
    <source>
        <strain evidence="11">Cailab_2021Rc</strain>
        <tissue evidence="11">Muscle</tissue>
    </source>
</reference>
<dbReference type="Proteomes" id="UP001558652">
    <property type="component" value="Unassembled WGS sequence"/>
</dbReference>
<evidence type="ECO:0000313" key="12">
    <source>
        <dbReference type="Proteomes" id="UP001558652"/>
    </source>
</evidence>
<evidence type="ECO:0000256" key="5">
    <source>
        <dbReference type="ARBA" id="ARBA00022741"/>
    </source>
</evidence>
<dbReference type="InterPro" id="IPR050352">
    <property type="entry name" value="ABCG_transporters"/>
</dbReference>
<dbReference type="InterPro" id="IPR003593">
    <property type="entry name" value="AAA+_ATPase"/>
</dbReference>
<dbReference type="PROSITE" id="PS50893">
    <property type="entry name" value="ABC_TRANSPORTER_2"/>
    <property type="match status" value="1"/>
</dbReference>
<keyword evidence="5" id="KW-0547">Nucleotide-binding</keyword>
<dbReference type="InterPro" id="IPR003439">
    <property type="entry name" value="ABC_transporter-like_ATP-bd"/>
</dbReference>
<evidence type="ECO:0000256" key="1">
    <source>
        <dbReference type="ARBA" id="ARBA00004141"/>
    </source>
</evidence>
<evidence type="ECO:0000259" key="10">
    <source>
        <dbReference type="PROSITE" id="PS50893"/>
    </source>
</evidence>
<evidence type="ECO:0000256" key="3">
    <source>
        <dbReference type="ARBA" id="ARBA00022448"/>
    </source>
</evidence>
<keyword evidence="12" id="KW-1185">Reference proteome</keyword>
<dbReference type="Pfam" id="PF00005">
    <property type="entry name" value="ABC_tran"/>
    <property type="match status" value="1"/>
</dbReference>
<protein>
    <recommendedName>
        <fullName evidence="10">ABC transporter domain-containing protein</fullName>
    </recommendedName>
</protein>
<name>A0ABD0YMF0_9HEMI</name>
<accession>A0ABD0YMF0</accession>
<evidence type="ECO:0000256" key="4">
    <source>
        <dbReference type="ARBA" id="ARBA00022692"/>
    </source>
</evidence>
<dbReference type="SUPFAM" id="SSF52540">
    <property type="entry name" value="P-loop containing nucleoside triphosphate hydrolases"/>
    <property type="match status" value="1"/>
</dbReference>
<keyword evidence="8 9" id="KW-0472">Membrane</keyword>
<keyword evidence="4 9" id="KW-0812">Transmembrane</keyword>
<dbReference type="PROSITE" id="PS00211">
    <property type="entry name" value="ABC_TRANSPORTER_1"/>
    <property type="match status" value="1"/>
</dbReference>
<keyword evidence="6" id="KW-0067">ATP-binding</keyword>
<evidence type="ECO:0000256" key="2">
    <source>
        <dbReference type="ARBA" id="ARBA00005814"/>
    </source>
</evidence>
<evidence type="ECO:0000256" key="8">
    <source>
        <dbReference type="ARBA" id="ARBA00023136"/>
    </source>
</evidence>
<sequence length="241" mass="26681">MGPSGAGKTTLLNILAGYICRGSNGRVNVNGQDRRELGMEQFRTVSCYIQQEDIVRSRLTVMEAMMLATHLKLGCTISREEKKLKNLYIFIPVLMFLFIYAIKACSYFQVEELLEMLGLAQNARTLSGKLSGGQKKRLSIALELISNPPILFLDEPTTGLDSCSTTSCISLLRELAVNQGRTVVCTVHQPSALLFEQFSQIYCLTGGRCLYQGQPSTITTFFMGHGLSCPPYHNPADFSKC</sequence>
<dbReference type="PANTHER" id="PTHR48041">
    <property type="entry name" value="ABC TRANSPORTER G FAMILY MEMBER 28"/>
    <property type="match status" value="1"/>
</dbReference>
<comment type="similarity">
    <text evidence="2">Belongs to the ABC transporter superfamily. ABCG family. Eye pigment precursor importer (TC 3.A.1.204) subfamily.</text>
</comment>
<dbReference type="GO" id="GO:0016020">
    <property type="term" value="C:membrane"/>
    <property type="evidence" value="ECO:0007669"/>
    <property type="project" value="UniProtKB-SubCell"/>
</dbReference>
<dbReference type="InterPro" id="IPR027417">
    <property type="entry name" value="P-loop_NTPase"/>
</dbReference>